<organism evidence="1">
    <name type="scientific">Brassica napus</name>
    <name type="common">Rape</name>
    <dbReference type="NCBI Taxonomy" id="3708"/>
    <lineage>
        <taxon>Eukaryota</taxon>
        <taxon>Viridiplantae</taxon>
        <taxon>Streptophyta</taxon>
        <taxon>Embryophyta</taxon>
        <taxon>Tracheophyta</taxon>
        <taxon>Spermatophyta</taxon>
        <taxon>Magnoliopsida</taxon>
        <taxon>eudicotyledons</taxon>
        <taxon>Gunneridae</taxon>
        <taxon>Pentapetalae</taxon>
        <taxon>rosids</taxon>
        <taxon>malvids</taxon>
        <taxon>Brassicales</taxon>
        <taxon>Brassicaceae</taxon>
        <taxon>Brassiceae</taxon>
        <taxon>Brassica</taxon>
    </lineage>
</organism>
<reference evidence="1" key="1">
    <citation type="submission" date="2021-01" db="EMBL/GenBank/DDBJ databases">
        <authorList>
            <consortium name="Genoscope - CEA"/>
            <person name="William W."/>
        </authorList>
    </citation>
    <scope>NUCLEOTIDE SEQUENCE</scope>
</reference>
<name>A0A816PBG7_BRANA</name>
<sequence>MKLVCNLNKVTVHVYLEDGTPKFVIQRGVWHVDDCLMFVSAWTPTKTITLP</sequence>
<protein>
    <submittedName>
        <fullName evidence="1">(rape) hypothetical protein</fullName>
    </submittedName>
</protein>
<dbReference type="Proteomes" id="UP001295469">
    <property type="component" value="Chromosome A09"/>
</dbReference>
<gene>
    <name evidence="1" type="ORF">DARMORV10_A09P40440.1</name>
</gene>
<dbReference type="EMBL" id="HG994363">
    <property type="protein sequence ID" value="CAF2045703.1"/>
    <property type="molecule type" value="Genomic_DNA"/>
</dbReference>
<accession>A0A816PBG7</accession>
<proteinExistence type="predicted"/>
<dbReference type="AlphaFoldDB" id="A0A816PBG7"/>
<evidence type="ECO:0000313" key="1">
    <source>
        <dbReference type="EMBL" id="CAF2045703.1"/>
    </source>
</evidence>